<reference evidence="3 4" key="1">
    <citation type="submission" date="2016-05" db="EMBL/GenBank/DDBJ databases">
        <title>Paenibacillus sp. 1ZS3-15 nov., isolated from the rhizosphere soil.</title>
        <authorList>
            <person name="Zhang X.X."/>
            <person name="Zhang J."/>
        </authorList>
    </citation>
    <scope>NUCLEOTIDE SEQUENCE [LARGE SCALE GENOMIC DNA]</scope>
    <source>
        <strain evidence="3 4">1ZS3-15</strain>
    </source>
</reference>
<dbReference type="InterPro" id="IPR050486">
    <property type="entry name" value="Mannose-1P_guanyltransferase"/>
</dbReference>
<dbReference type="InterPro" id="IPR000644">
    <property type="entry name" value="CBS_dom"/>
</dbReference>
<feature type="domain" description="CBS" evidence="2">
    <location>
        <begin position="1"/>
        <end position="57"/>
    </location>
</feature>
<dbReference type="Gene3D" id="3.90.550.10">
    <property type="entry name" value="Spore Coat Polysaccharide Biosynthesis Protein SpsA, Chain A"/>
    <property type="match status" value="1"/>
</dbReference>
<dbReference type="AlphaFoldDB" id="A0A198A0H4"/>
<evidence type="ECO:0000313" key="3">
    <source>
        <dbReference type="EMBL" id="OAS14521.1"/>
    </source>
</evidence>
<dbReference type="InterPro" id="IPR046342">
    <property type="entry name" value="CBS_dom_sf"/>
</dbReference>
<dbReference type="OrthoDB" id="9801899at2"/>
<sequence>MNWKDIVVSFETTIVRVLGVIDSSAMQIALIVDRQYKLLGTVTDGDIRRAILKGVSLQEPVGFIMNRNPICLTEEYTQELALNVMRQKNIRHLPIVDSEGRIVFLETLNHILEPDPMDHWVVLMAGGLGTRLMPLTENCPKPLLPIGGKPLLETIIENFKSYGFTKFYISVNYKAEMVEDYFGDGSKWGVVIRYIREDQRMGTAGALSLLPSLLTSPLVIMNGDLLTKTNFKHLVDFHSKENTAATMCVREYEYQVPYGVVEVRKNRFVNIVEKPLQRYYVSAGIYVLNPNVIEYIPRNTYYDMPTLFASLSEQEIEAAIYSIREYWMDIGRIDDFQKANNEYRGVFE</sequence>
<dbReference type="STRING" id="1850517.A8708_34040"/>
<organism evidence="3 4">
    <name type="scientific">Paenibacillus oryzisoli</name>
    <dbReference type="NCBI Taxonomy" id="1850517"/>
    <lineage>
        <taxon>Bacteria</taxon>
        <taxon>Bacillati</taxon>
        <taxon>Bacillota</taxon>
        <taxon>Bacilli</taxon>
        <taxon>Bacillales</taxon>
        <taxon>Paenibacillaceae</taxon>
        <taxon>Paenibacillus</taxon>
    </lineage>
</organism>
<dbReference type="SUPFAM" id="SSF54631">
    <property type="entry name" value="CBS-domain pair"/>
    <property type="match status" value="1"/>
</dbReference>
<evidence type="ECO:0000313" key="4">
    <source>
        <dbReference type="Proteomes" id="UP000078454"/>
    </source>
</evidence>
<protein>
    <submittedName>
        <fullName evidence="3">Alcohol dehydrogenase</fullName>
    </submittedName>
</protein>
<dbReference type="SUPFAM" id="SSF53448">
    <property type="entry name" value="Nucleotide-diphospho-sugar transferases"/>
    <property type="match status" value="1"/>
</dbReference>
<evidence type="ECO:0000256" key="1">
    <source>
        <dbReference type="PROSITE-ProRule" id="PRU00703"/>
    </source>
</evidence>
<dbReference type="RefSeq" id="WP_068669505.1">
    <property type="nucleotide sequence ID" value="NZ_LYPB01000089.1"/>
</dbReference>
<proteinExistence type="predicted"/>
<gene>
    <name evidence="3" type="ORF">A8708_34040</name>
</gene>
<dbReference type="InterPro" id="IPR005835">
    <property type="entry name" value="NTP_transferase_dom"/>
</dbReference>
<dbReference type="CDD" id="cd04607">
    <property type="entry name" value="CBS_pair_NTP_transferase_assoc"/>
    <property type="match status" value="1"/>
</dbReference>
<comment type="caution">
    <text evidence="3">The sequence shown here is derived from an EMBL/GenBank/DDBJ whole genome shotgun (WGS) entry which is preliminary data.</text>
</comment>
<dbReference type="SMART" id="SM00116">
    <property type="entry name" value="CBS"/>
    <property type="match status" value="2"/>
</dbReference>
<keyword evidence="1" id="KW-0129">CBS domain</keyword>
<keyword evidence="4" id="KW-1185">Reference proteome</keyword>
<dbReference type="PANTHER" id="PTHR22572">
    <property type="entry name" value="SUGAR-1-PHOSPHATE GUANYL TRANSFERASE"/>
    <property type="match status" value="1"/>
</dbReference>
<name>A0A198A0H4_9BACL</name>
<feature type="domain" description="CBS" evidence="2">
    <location>
        <begin position="65"/>
        <end position="121"/>
    </location>
</feature>
<dbReference type="Gene3D" id="3.10.580.10">
    <property type="entry name" value="CBS-domain"/>
    <property type="match status" value="1"/>
</dbReference>
<dbReference type="PROSITE" id="PS51371">
    <property type="entry name" value="CBS"/>
    <property type="match status" value="2"/>
</dbReference>
<accession>A0A198A0H4</accession>
<dbReference type="InterPro" id="IPR029044">
    <property type="entry name" value="Nucleotide-diphossugar_trans"/>
</dbReference>
<dbReference type="CDD" id="cd06426">
    <property type="entry name" value="NTP_transferase_like_2"/>
    <property type="match status" value="1"/>
</dbReference>
<evidence type="ECO:0000259" key="2">
    <source>
        <dbReference type="PROSITE" id="PS51371"/>
    </source>
</evidence>
<dbReference type="Pfam" id="PF00571">
    <property type="entry name" value="CBS"/>
    <property type="match status" value="2"/>
</dbReference>
<dbReference type="Proteomes" id="UP000078454">
    <property type="component" value="Unassembled WGS sequence"/>
</dbReference>
<dbReference type="EMBL" id="LYPB01000089">
    <property type="protein sequence ID" value="OAS14521.1"/>
    <property type="molecule type" value="Genomic_DNA"/>
</dbReference>
<dbReference type="Pfam" id="PF00483">
    <property type="entry name" value="NTP_transferase"/>
    <property type="match status" value="1"/>
</dbReference>